<comment type="caution">
    <text evidence="2">The sequence shown here is derived from an EMBL/GenBank/DDBJ whole genome shotgun (WGS) entry which is preliminary data.</text>
</comment>
<organism evidence="2 3">
    <name type="scientific">Pleurostoma richardsiae</name>
    <dbReference type="NCBI Taxonomy" id="41990"/>
    <lineage>
        <taxon>Eukaryota</taxon>
        <taxon>Fungi</taxon>
        <taxon>Dikarya</taxon>
        <taxon>Ascomycota</taxon>
        <taxon>Pezizomycotina</taxon>
        <taxon>Sordariomycetes</taxon>
        <taxon>Sordariomycetidae</taxon>
        <taxon>Calosphaeriales</taxon>
        <taxon>Pleurostomataceae</taxon>
        <taxon>Pleurostoma</taxon>
    </lineage>
</organism>
<dbReference type="Proteomes" id="UP001174694">
    <property type="component" value="Unassembled WGS sequence"/>
</dbReference>
<feature type="chain" id="PRO_5041453835" evidence="1">
    <location>
        <begin position="29"/>
        <end position="354"/>
    </location>
</feature>
<name>A0AA38RNF4_9PEZI</name>
<accession>A0AA38RNF4</accession>
<keyword evidence="3" id="KW-1185">Reference proteome</keyword>
<feature type="signal peptide" evidence="1">
    <location>
        <begin position="1"/>
        <end position="28"/>
    </location>
</feature>
<proteinExistence type="predicted"/>
<reference evidence="2" key="1">
    <citation type="submission" date="2022-07" db="EMBL/GenBank/DDBJ databases">
        <title>Fungi with potential for degradation of polypropylene.</title>
        <authorList>
            <person name="Gostincar C."/>
        </authorList>
    </citation>
    <scope>NUCLEOTIDE SEQUENCE</scope>
    <source>
        <strain evidence="2">EXF-13308</strain>
    </source>
</reference>
<dbReference type="GO" id="GO:0016740">
    <property type="term" value="F:transferase activity"/>
    <property type="evidence" value="ECO:0007669"/>
    <property type="project" value="UniProtKB-KW"/>
</dbReference>
<sequence length="354" mass="38996">MALTGRSLRLLWPVAALLLFCLWRSGGALSRAYYDPGSVYGRLSAIDKAIYNSSLGFGGIVAVSNGPSWRVDGLLEAANLTAIEIDIPRQPLRTAHEVDAFRRLREPETARDIGPGQARCWMGHRHALSHALSRGWHTMLVLEDDADWDIAIKHQLAQAAPHIRAISQSSSSRGTASHPYGHGWDMLWIGHCGDAIPSTGVRIFKDGTLPPSQSYREYTGRHTMLTPEPQQRVVHWSDGPICAFAYALTASAAAKILRYTDRGVSNILTTDLRWWCQAGFLACVTVNPELFHHHKKAGERNSEIAVREGWDDLAAPAGEDFTANIRYSARCNSRATTLVSCQDVFEGDRPEAAS</sequence>
<dbReference type="EMBL" id="JANBVO010000003">
    <property type="protein sequence ID" value="KAJ9155253.1"/>
    <property type="molecule type" value="Genomic_DNA"/>
</dbReference>
<dbReference type="AlphaFoldDB" id="A0AA38RNF4"/>
<keyword evidence="2" id="KW-0808">Transferase</keyword>
<evidence type="ECO:0000256" key="1">
    <source>
        <dbReference type="SAM" id="SignalP"/>
    </source>
</evidence>
<gene>
    <name evidence="2" type="ORF">NKR23_g2047</name>
</gene>
<protein>
    <submittedName>
        <fullName evidence="2">Glycosyl transferase, family 25</fullName>
    </submittedName>
</protein>
<evidence type="ECO:0000313" key="3">
    <source>
        <dbReference type="Proteomes" id="UP001174694"/>
    </source>
</evidence>
<keyword evidence="1" id="KW-0732">Signal</keyword>
<evidence type="ECO:0000313" key="2">
    <source>
        <dbReference type="EMBL" id="KAJ9155253.1"/>
    </source>
</evidence>